<feature type="domain" description="Tyr recombinase" evidence="6">
    <location>
        <begin position="109"/>
        <end position="322"/>
    </location>
</feature>
<evidence type="ECO:0000256" key="3">
    <source>
        <dbReference type="ARBA" id="ARBA00023125"/>
    </source>
</evidence>
<feature type="domain" description="Core-binding (CB)" evidence="7">
    <location>
        <begin position="8"/>
        <end position="91"/>
    </location>
</feature>
<dbReference type="InterPro" id="IPR044068">
    <property type="entry name" value="CB"/>
</dbReference>
<accession>A0A643FGY9</accession>
<dbReference type="GO" id="GO:0006310">
    <property type="term" value="P:DNA recombination"/>
    <property type="evidence" value="ECO:0007669"/>
    <property type="project" value="UniProtKB-KW"/>
</dbReference>
<dbReference type="EMBL" id="VZPB01000005">
    <property type="protein sequence ID" value="KAB0584502.1"/>
    <property type="molecule type" value="Genomic_DNA"/>
</dbReference>
<dbReference type="Pfam" id="PF00589">
    <property type="entry name" value="Phage_integrase"/>
    <property type="match status" value="1"/>
</dbReference>
<evidence type="ECO:0000256" key="1">
    <source>
        <dbReference type="ARBA" id="ARBA00008857"/>
    </source>
</evidence>
<evidence type="ECO:0000256" key="5">
    <source>
        <dbReference type="PROSITE-ProRule" id="PRU01248"/>
    </source>
</evidence>
<evidence type="ECO:0000313" key="9">
    <source>
        <dbReference type="Proteomes" id="UP000430120"/>
    </source>
</evidence>
<dbReference type="InterPro" id="IPR002104">
    <property type="entry name" value="Integrase_catalytic"/>
</dbReference>
<dbReference type="PANTHER" id="PTHR30349:SF64">
    <property type="entry name" value="PROPHAGE INTEGRASE INTD-RELATED"/>
    <property type="match status" value="1"/>
</dbReference>
<dbReference type="GO" id="GO:0003677">
    <property type="term" value="F:DNA binding"/>
    <property type="evidence" value="ECO:0007669"/>
    <property type="project" value="UniProtKB-UniRule"/>
</dbReference>
<dbReference type="Gene3D" id="1.10.150.130">
    <property type="match status" value="1"/>
</dbReference>
<dbReference type="GO" id="GO:0015074">
    <property type="term" value="P:DNA integration"/>
    <property type="evidence" value="ECO:0007669"/>
    <property type="project" value="UniProtKB-KW"/>
</dbReference>
<dbReference type="InterPro" id="IPR050090">
    <property type="entry name" value="Tyrosine_recombinase_XerCD"/>
</dbReference>
<evidence type="ECO:0000313" key="8">
    <source>
        <dbReference type="EMBL" id="KAB0584502.1"/>
    </source>
</evidence>
<keyword evidence="3 5" id="KW-0238">DNA-binding</keyword>
<dbReference type="InterPro" id="IPR004107">
    <property type="entry name" value="Integrase_SAM-like_N"/>
</dbReference>
<name>A0A643FGY9_IDEDE</name>
<gene>
    <name evidence="8" type="ORF">F7Q92_03040</name>
</gene>
<reference evidence="8 9" key="1">
    <citation type="submission" date="2019-09" db="EMBL/GenBank/DDBJ databases">
        <title>Draft genome sequences of 48 bacterial type strains from the CCUG.</title>
        <authorList>
            <person name="Tunovic T."/>
            <person name="Pineiro-Iglesias B."/>
            <person name="Unosson C."/>
            <person name="Inganas E."/>
            <person name="Ohlen M."/>
            <person name="Cardew S."/>
            <person name="Jensie-Markopoulos S."/>
            <person name="Salva-Serra F."/>
            <person name="Jaen-Luchoro D."/>
            <person name="Karlsson R."/>
            <person name="Svensson-Stadler L."/>
            <person name="Chun J."/>
            <person name="Moore E."/>
        </authorList>
    </citation>
    <scope>NUCLEOTIDE SEQUENCE [LARGE SCALE GENOMIC DNA]</scope>
    <source>
        <strain evidence="8 9">CCUG 30977</strain>
    </source>
</reference>
<keyword evidence="4" id="KW-0233">DNA recombination</keyword>
<evidence type="ECO:0000259" key="7">
    <source>
        <dbReference type="PROSITE" id="PS51900"/>
    </source>
</evidence>
<evidence type="ECO:0000256" key="2">
    <source>
        <dbReference type="ARBA" id="ARBA00022908"/>
    </source>
</evidence>
<evidence type="ECO:0000256" key="4">
    <source>
        <dbReference type="ARBA" id="ARBA00023172"/>
    </source>
</evidence>
<keyword evidence="2" id="KW-0229">DNA integration</keyword>
<comment type="similarity">
    <text evidence="1">Belongs to the 'phage' integrase family.</text>
</comment>
<dbReference type="NCBIfam" id="TIGR02249">
    <property type="entry name" value="integrase_gron"/>
    <property type="match status" value="1"/>
</dbReference>
<evidence type="ECO:0000259" key="6">
    <source>
        <dbReference type="PROSITE" id="PS51898"/>
    </source>
</evidence>
<dbReference type="InterPro" id="IPR011010">
    <property type="entry name" value="DNA_brk_join_enz"/>
</dbReference>
<comment type="caution">
    <text evidence="8">The sequence shown here is derived from an EMBL/GenBank/DDBJ whole genome shotgun (WGS) entry which is preliminary data.</text>
</comment>
<dbReference type="InterPro" id="IPR013762">
    <property type="entry name" value="Integrase-like_cat_sf"/>
</dbReference>
<dbReference type="Pfam" id="PF13495">
    <property type="entry name" value="Phage_int_SAM_4"/>
    <property type="match status" value="1"/>
</dbReference>
<keyword evidence="9" id="KW-1185">Reference proteome</keyword>
<dbReference type="NCBIfam" id="NF011946">
    <property type="entry name" value="PRK15417.1"/>
    <property type="match status" value="1"/>
</dbReference>
<sequence length="351" mass="39493">MTTPPSSPSPPRLLRRLRERLRVLHYSLRTEEAYVHWVKAFVRFQGLRHPADMGREEVEEFLTHLAAQRDLSASTQRQALSALLFLYRQVLGTDLPWMNDVIRPVPRRRLPVVLSPNEVARVLACLAPQHQLFGHLLYGTGLRLMEGLRLRVKDIDFAHRTLVVRSGKGDKDRAVMLPESLRPGLEAQLARAQVLWRADQLRGTGGVDLPHALARKYPRAPQSWAWFWVFPQDHLSADPRTGEIRRHHAYDQTFQRAFKQALQSAGIARPASPHTLRHCFATHLLQAGYDIRTVQALLGHADVKTTMVYTHVLKVGGAAVRSPLDALQALLPASGTSVVMGPLPAQRSSAR</sequence>
<dbReference type="OrthoDB" id="9801717at2"/>
<dbReference type="Gene3D" id="1.10.443.10">
    <property type="entry name" value="Intergrase catalytic core"/>
    <property type="match status" value="1"/>
</dbReference>
<proteinExistence type="inferred from homology"/>
<dbReference type="Proteomes" id="UP000430120">
    <property type="component" value="Unassembled WGS sequence"/>
</dbReference>
<dbReference type="AlphaFoldDB" id="A0A643FGY9"/>
<dbReference type="SUPFAM" id="SSF56349">
    <property type="entry name" value="DNA breaking-rejoining enzymes"/>
    <property type="match status" value="1"/>
</dbReference>
<protein>
    <submittedName>
        <fullName evidence="8">Integron integrase</fullName>
    </submittedName>
</protein>
<organism evidence="8 9">
    <name type="scientific">Ideonella dechloratans</name>
    <dbReference type="NCBI Taxonomy" id="36863"/>
    <lineage>
        <taxon>Bacteria</taxon>
        <taxon>Pseudomonadati</taxon>
        <taxon>Pseudomonadota</taxon>
        <taxon>Betaproteobacteria</taxon>
        <taxon>Burkholderiales</taxon>
        <taxon>Sphaerotilaceae</taxon>
        <taxon>Ideonella</taxon>
    </lineage>
</organism>
<dbReference type="PROSITE" id="PS51898">
    <property type="entry name" value="TYR_RECOMBINASE"/>
    <property type="match status" value="1"/>
</dbReference>
<dbReference type="PROSITE" id="PS51900">
    <property type="entry name" value="CB"/>
    <property type="match status" value="1"/>
</dbReference>
<dbReference type="PANTHER" id="PTHR30349">
    <property type="entry name" value="PHAGE INTEGRASE-RELATED"/>
    <property type="match status" value="1"/>
</dbReference>
<dbReference type="InterPro" id="IPR011946">
    <property type="entry name" value="Integrase_integron-type"/>
</dbReference>
<dbReference type="CDD" id="cd01193">
    <property type="entry name" value="INT_IntI_C"/>
    <property type="match status" value="1"/>
</dbReference>
<dbReference type="RefSeq" id="WP_151122443.1">
    <property type="nucleotide sequence ID" value="NZ_CP088081.1"/>
</dbReference>
<dbReference type="InterPro" id="IPR010998">
    <property type="entry name" value="Integrase_recombinase_N"/>
</dbReference>